<keyword evidence="2" id="KW-0813">Transport</keyword>
<organism evidence="7 8">
    <name type="scientific">Viridibacillus arenosi FSL R5-213</name>
    <dbReference type="NCBI Taxonomy" id="1227360"/>
    <lineage>
        <taxon>Bacteria</taxon>
        <taxon>Bacillati</taxon>
        <taxon>Bacillota</taxon>
        <taxon>Bacilli</taxon>
        <taxon>Bacillales</taxon>
        <taxon>Caryophanaceae</taxon>
        <taxon>Viridibacillus</taxon>
    </lineage>
</organism>
<keyword evidence="8" id="KW-1185">Reference proteome</keyword>
<dbReference type="CDD" id="cd08510">
    <property type="entry name" value="PBP2_Lactococcal_OppA_like"/>
    <property type="match status" value="1"/>
</dbReference>
<dbReference type="AlphaFoldDB" id="W4F8D4"/>
<accession>W4F8D4</accession>
<dbReference type="Gene3D" id="3.10.105.10">
    <property type="entry name" value="Dipeptide-binding Protein, Domain 3"/>
    <property type="match status" value="1"/>
</dbReference>
<protein>
    <submittedName>
        <fullName evidence="7">Oligopeptide-binding protein oppA</fullName>
    </submittedName>
</protein>
<feature type="signal peptide" evidence="5">
    <location>
        <begin position="1"/>
        <end position="20"/>
    </location>
</feature>
<dbReference type="Proteomes" id="UP000019062">
    <property type="component" value="Unassembled WGS sequence"/>
</dbReference>
<dbReference type="EMBL" id="ASQA01000002">
    <property type="protein sequence ID" value="ETT88509.1"/>
    <property type="molecule type" value="Genomic_DNA"/>
</dbReference>
<evidence type="ECO:0000256" key="2">
    <source>
        <dbReference type="ARBA" id="ARBA00022448"/>
    </source>
</evidence>
<dbReference type="InterPro" id="IPR039424">
    <property type="entry name" value="SBP_5"/>
</dbReference>
<comment type="similarity">
    <text evidence="1">Belongs to the bacterial solute-binding protein 5 family.</text>
</comment>
<evidence type="ECO:0000259" key="6">
    <source>
        <dbReference type="Pfam" id="PF00496"/>
    </source>
</evidence>
<dbReference type="PANTHER" id="PTHR30290:SF9">
    <property type="entry name" value="OLIGOPEPTIDE-BINDING PROTEIN APPA"/>
    <property type="match status" value="1"/>
</dbReference>
<dbReference type="GO" id="GO:1904680">
    <property type="term" value="F:peptide transmembrane transporter activity"/>
    <property type="evidence" value="ECO:0007669"/>
    <property type="project" value="TreeGrafter"/>
</dbReference>
<dbReference type="Pfam" id="PF00496">
    <property type="entry name" value="SBP_bac_5"/>
    <property type="match status" value="1"/>
</dbReference>
<proteinExistence type="inferred from homology"/>
<dbReference type="InterPro" id="IPR030678">
    <property type="entry name" value="Peptide/Ni-bd"/>
</dbReference>
<feature type="chain" id="PRO_5039250990" evidence="5">
    <location>
        <begin position="21"/>
        <end position="600"/>
    </location>
</feature>
<dbReference type="GO" id="GO:0043190">
    <property type="term" value="C:ATP-binding cassette (ABC) transporter complex"/>
    <property type="evidence" value="ECO:0007669"/>
    <property type="project" value="InterPro"/>
</dbReference>
<dbReference type="GO" id="GO:0042597">
    <property type="term" value="C:periplasmic space"/>
    <property type="evidence" value="ECO:0007669"/>
    <property type="project" value="UniProtKB-ARBA"/>
</dbReference>
<evidence type="ECO:0000313" key="7">
    <source>
        <dbReference type="EMBL" id="ETT88509.1"/>
    </source>
</evidence>
<evidence type="ECO:0000256" key="5">
    <source>
        <dbReference type="SAM" id="SignalP"/>
    </source>
</evidence>
<dbReference type="PIRSF" id="PIRSF002741">
    <property type="entry name" value="MppA"/>
    <property type="match status" value="1"/>
</dbReference>
<dbReference type="PATRIC" id="fig|1227360.4.peg.118"/>
<dbReference type="PANTHER" id="PTHR30290">
    <property type="entry name" value="PERIPLASMIC BINDING COMPONENT OF ABC TRANSPORTER"/>
    <property type="match status" value="1"/>
</dbReference>
<dbReference type="Gene3D" id="3.40.190.10">
    <property type="entry name" value="Periplasmic binding protein-like II"/>
    <property type="match status" value="1"/>
</dbReference>
<dbReference type="GO" id="GO:0015833">
    <property type="term" value="P:peptide transport"/>
    <property type="evidence" value="ECO:0007669"/>
    <property type="project" value="TreeGrafter"/>
</dbReference>
<dbReference type="PROSITE" id="PS51257">
    <property type="entry name" value="PROKAR_LIPOPROTEIN"/>
    <property type="match status" value="1"/>
</dbReference>
<evidence type="ECO:0000256" key="4">
    <source>
        <dbReference type="SAM" id="MobiDB-lite"/>
    </source>
</evidence>
<dbReference type="SUPFAM" id="SSF53850">
    <property type="entry name" value="Periplasmic binding protein-like II"/>
    <property type="match status" value="1"/>
</dbReference>
<evidence type="ECO:0000313" key="8">
    <source>
        <dbReference type="Proteomes" id="UP000019062"/>
    </source>
</evidence>
<feature type="region of interest" description="Disordered" evidence="4">
    <location>
        <begin position="26"/>
        <end position="46"/>
    </location>
</feature>
<keyword evidence="3 5" id="KW-0732">Signal</keyword>
<dbReference type="eggNOG" id="COG0747">
    <property type="taxonomic scope" value="Bacteria"/>
</dbReference>
<sequence length="600" mass="67062">MKKKNWFLVSMLLALVLVLAACGGDKDKKNESSGGGDKPKDEEKIDTSAFPVAVENNDEAIKGGTLQVALVNDSPFKGIFSAELYEDAYDSEIMAFASNSIFKTKEDFLISDEGIASLKVDADNKKVTVKIREGVKWSDGEPLTIDDVIYPYEIIGHKDYTGVRYDGDFKNIIGATEYHAGKAKTISGLKKIDDLTLEITFKKLSPAIYNGGDGLWGYAAPKHYLKDVAIKELIKSDKIRKTPVTLGAFKFDKIVNGESVQFLANEHYWNGQPKIDKVVLTTVPSTQIAEGLKAGKYDIATSYRSTNYDAVKDLENLTVLGRKELAYSYVGFKLGKFDTKKGENVTDPNAKMGDVSLRQAFAYAMDVEQVAEEYYGGLRTRSNSLIPPVFSAFYDDSLEGFKYDPEKAKKLLDDAGYKDVDGDGLREDKNGKKLEIKLAGMAGDDKDEAMMQFYLQNWKDAGLNVVLTTGRLIEFNSFYDKVKADDKDIDVYMAAWGTGTNPSPSGIYARDASYSYSRFTSPELDKLLANIDSEEAIDPEYRAKAFKDWQVYMAEQAPVFPIYYRTEIMPVNKRVKNYNKDWVNESDLNQLELTAEEPIK</sequence>
<comment type="caution">
    <text evidence="7">The sequence shown here is derived from an EMBL/GenBank/DDBJ whole genome shotgun (WGS) entry which is preliminary data.</text>
</comment>
<dbReference type="InterPro" id="IPR000914">
    <property type="entry name" value="SBP_5_dom"/>
</dbReference>
<name>W4F8D4_9BACL</name>
<reference evidence="7 8" key="1">
    <citation type="journal article" date="2014" name="BMC Genomics">
        <title>Genomic comparison of sporeforming bacilli isolated from milk.</title>
        <authorList>
            <person name="Moreno Switt A.I."/>
            <person name="Andrus A.D."/>
            <person name="Ranieri M.L."/>
            <person name="Orsi R.H."/>
            <person name="Ivy R."/>
            <person name="den Bakker H.C."/>
            <person name="Martin N.H."/>
            <person name="Wiedmann M."/>
            <person name="Boor K.J."/>
        </authorList>
    </citation>
    <scope>NUCLEOTIDE SEQUENCE [LARGE SCALE GENOMIC DNA]</scope>
    <source>
        <strain evidence="7 8">FSL R5-213</strain>
    </source>
</reference>
<dbReference type="RefSeq" id="WP_038178744.1">
    <property type="nucleotide sequence ID" value="NZ_ASQA01000002.1"/>
</dbReference>
<evidence type="ECO:0000256" key="1">
    <source>
        <dbReference type="ARBA" id="ARBA00005695"/>
    </source>
</evidence>
<evidence type="ECO:0000256" key="3">
    <source>
        <dbReference type="ARBA" id="ARBA00022729"/>
    </source>
</evidence>
<gene>
    <name evidence="7" type="ORF">C176_00575</name>
</gene>
<feature type="domain" description="Solute-binding protein family 5" evidence="6">
    <location>
        <begin position="117"/>
        <end position="509"/>
    </location>
</feature>